<dbReference type="Proteomes" id="UP001634394">
    <property type="component" value="Unassembled WGS sequence"/>
</dbReference>
<dbReference type="NCBIfam" id="TIGR02464">
    <property type="entry name" value="ribofla_fusion"/>
    <property type="match status" value="1"/>
</dbReference>
<dbReference type="Gene3D" id="1.10.357.40">
    <property type="entry name" value="YbiA-like"/>
    <property type="match status" value="1"/>
</dbReference>
<dbReference type="EMBL" id="JBJQND010000008">
    <property type="protein sequence ID" value="KAL3869016.1"/>
    <property type="molecule type" value="Genomic_DNA"/>
</dbReference>
<organism evidence="3 4">
    <name type="scientific">Sinanodonta woodiana</name>
    <name type="common">Chinese pond mussel</name>
    <name type="synonym">Anodonta woodiana</name>
    <dbReference type="NCBI Taxonomy" id="1069815"/>
    <lineage>
        <taxon>Eukaryota</taxon>
        <taxon>Metazoa</taxon>
        <taxon>Spiralia</taxon>
        <taxon>Lophotrochozoa</taxon>
        <taxon>Mollusca</taxon>
        <taxon>Bivalvia</taxon>
        <taxon>Autobranchia</taxon>
        <taxon>Heteroconchia</taxon>
        <taxon>Palaeoheterodonta</taxon>
        <taxon>Unionida</taxon>
        <taxon>Unionoidea</taxon>
        <taxon>Unionidae</taxon>
        <taxon>Unioninae</taxon>
        <taxon>Sinanodonta</taxon>
    </lineage>
</organism>
<evidence type="ECO:0000313" key="3">
    <source>
        <dbReference type="EMBL" id="KAL3869016.1"/>
    </source>
</evidence>
<reference evidence="3 4" key="1">
    <citation type="submission" date="2024-11" db="EMBL/GenBank/DDBJ databases">
        <title>Chromosome-level genome assembly of the freshwater bivalve Anodonta woodiana.</title>
        <authorList>
            <person name="Chen X."/>
        </authorList>
    </citation>
    <scope>NUCLEOTIDE SEQUENCE [LARGE SCALE GENOMIC DNA]</scope>
    <source>
        <strain evidence="3">MN2024</strain>
        <tissue evidence="3">Gills</tissue>
    </source>
</reference>
<name>A0ABD3W561_SINWO</name>
<keyword evidence="4" id="KW-1185">Reference proteome</keyword>
<dbReference type="AlphaFoldDB" id="A0ABD3W561"/>
<evidence type="ECO:0000313" key="4">
    <source>
        <dbReference type="Proteomes" id="UP001634394"/>
    </source>
</evidence>
<gene>
    <name evidence="3" type="ORF">ACJMK2_041749</name>
</gene>
<proteinExistence type="predicted"/>
<dbReference type="CDD" id="cd15457">
    <property type="entry name" value="NADAR"/>
    <property type="match status" value="1"/>
</dbReference>
<dbReference type="InterPro" id="IPR037238">
    <property type="entry name" value="YbiA-like_sf"/>
</dbReference>
<comment type="caution">
    <text evidence="3">The sequence shown here is derived from an EMBL/GenBank/DDBJ whole genome shotgun (WGS) entry which is preliminary data.</text>
</comment>
<dbReference type="Pfam" id="PF08719">
    <property type="entry name" value="NADAR"/>
    <property type="match status" value="1"/>
</dbReference>
<evidence type="ECO:0000256" key="1">
    <source>
        <dbReference type="SAM" id="MobiDB-lite"/>
    </source>
</evidence>
<evidence type="ECO:0000259" key="2">
    <source>
        <dbReference type="Pfam" id="PF08719"/>
    </source>
</evidence>
<feature type="region of interest" description="Disordered" evidence="1">
    <location>
        <begin position="24"/>
        <end position="43"/>
    </location>
</feature>
<protein>
    <recommendedName>
        <fullName evidence="2">NADAR domain-containing protein</fullName>
    </recommendedName>
</protein>
<accession>A0ABD3W561</accession>
<feature type="domain" description="NADAR" evidence="2">
    <location>
        <begin position="67"/>
        <end position="212"/>
    </location>
</feature>
<dbReference type="InterPro" id="IPR012816">
    <property type="entry name" value="NADAR"/>
</dbReference>
<dbReference type="SUPFAM" id="SSF143990">
    <property type="entry name" value="YbiA-like"/>
    <property type="match status" value="1"/>
</dbReference>
<feature type="region of interest" description="Disordered" evidence="1">
    <location>
        <begin position="178"/>
        <end position="199"/>
    </location>
</feature>
<sequence length="222" mass="25117">MITLYNTWMKAIYFSKISNITKMPKRSAKGQGGNTTKKQRVTKGSDEGICNNVAAAVNKYVLFYGIKSPFSQFHPAKFVVDGIKYCCMEQYMHHQKAVTFKDKLSAKKILASEDPKEHKKLGRRVTNFEKEVWDSVSVEIVKKGNVAKFSQDEKLKKALFDTGDKILAEASPRDRIWGIGLGPSNPKAQDSKNWRGKNKLGQALTEVKEILREKETKSPKND</sequence>